<evidence type="ECO:0000313" key="7">
    <source>
        <dbReference type="EMBL" id="WZW99571.1"/>
    </source>
</evidence>
<dbReference type="Proteomes" id="UP001434337">
    <property type="component" value="Chromosome"/>
</dbReference>
<evidence type="ECO:0000256" key="5">
    <source>
        <dbReference type="SAM" id="Phobius"/>
    </source>
</evidence>
<dbReference type="Pfam" id="PF04932">
    <property type="entry name" value="Wzy_C"/>
    <property type="match status" value="1"/>
</dbReference>
<keyword evidence="4 5" id="KW-0472">Membrane</keyword>
<feature type="transmembrane region" description="Helical" evidence="5">
    <location>
        <begin position="57"/>
        <end position="77"/>
    </location>
</feature>
<sequence length="377" mass="41188">MPSTVFELAVVVVLPIAALVLVSTGLGRPPLVYLAVGGVTIVWTWLSLAWTQNDWQTNYYLMGATESLLVFGLIVVFTRGLTGEQVARVITAWVFLLLLPCVLLQLRVPGFLPPSTLDPASGDYISYFARLSHPFIGRSNNPAALVTPLILPLLAFALHRRDRVAGIGGVVAFGMLVLTMSRGSLVTFGLSIVLYVLLEPSGRMLVRRLWKVAAAVLLVALLFVAVLPTARTFVGSRFGLRNVFARGDLLDEGFALVAVEPWLGTGAGVGVHVHNTFLQQIVWFGIPLGLLLGVLIAWSAVVWLLPRVAPDVRWLAVAIGVSLVGQVASFAIQSSYEGNLLRSIIWLGWGLLFALYQRTRSADEPYRRPRRVQEETR</sequence>
<feature type="transmembrane region" description="Helical" evidence="5">
    <location>
        <begin position="281"/>
        <end position="305"/>
    </location>
</feature>
<keyword evidence="2 5" id="KW-0812">Transmembrane</keyword>
<feature type="transmembrane region" description="Helical" evidence="5">
    <location>
        <begin position="89"/>
        <end position="108"/>
    </location>
</feature>
<dbReference type="EMBL" id="CP115965">
    <property type="protein sequence ID" value="WZW99571.1"/>
    <property type="molecule type" value="Genomic_DNA"/>
</dbReference>
<dbReference type="GO" id="GO:0016874">
    <property type="term" value="F:ligase activity"/>
    <property type="evidence" value="ECO:0007669"/>
    <property type="project" value="UniProtKB-KW"/>
</dbReference>
<dbReference type="InterPro" id="IPR007016">
    <property type="entry name" value="O-antigen_ligase-rel_domated"/>
</dbReference>
<gene>
    <name evidence="7" type="ORF">PCC79_05090</name>
</gene>
<feature type="transmembrane region" description="Helical" evidence="5">
    <location>
        <begin position="141"/>
        <end position="158"/>
    </location>
</feature>
<feature type="transmembrane region" description="Helical" evidence="5">
    <location>
        <begin position="170"/>
        <end position="197"/>
    </location>
</feature>
<evidence type="ECO:0000259" key="6">
    <source>
        <dbReference type="Pfam" id="PF04932"/>
    </source>
</evidence>
<dbReference type="RefSeq" id="WP_232548921.1">
    <property type="nucleotide sequence ID" value="NZ_CP115965.1"/>
</dbReference>
<proteinExistence type="predicted"/>
<feature type="transmembrane region" description="Helical" evidence="5">
    <location>
        <begin position="6"/>
        <end position="24"/>
    </location>
</feature>
<keyword evidence="8" id="KW-1185">Reference proteome</keyword>
<reference evidence="7 8" key="1">
    <citation type="journal article" date="2023" name="Environ Microbiome">
        <title>A coral-associated actinobacterium mitigates coral bleaching under heat stress.</title>
        <authorList>
            <person name="Li J."/>
            <person name="Zou Y."/>
            <person name="Li Q."/>
            <person name="Zhang J."/>
            <person name="Bourne D.G."/>
            <person name="Lyu Y."/>
            <person name="Liu C."/>
            <person name="Zhang S."/>
        </authorList>
    </citation>
    <scope>NUCLEOTIDE SEQUENCE [LARGE SCALE GENOMIC DNA]</scope>
    <source>
        <strain evidence="7 8">SCSIO 13291</strain>
    </source>
</reference>
<evidence type="ECO:0000313" key="8">
    <source>
        <dbReference type="Proteomes" id="UP001434337"/>
    </source>
</evidence>
<feature type="transmembrane region" description="Helical" evidence="5">
    <location>
        <begin position="249"/>
        <end position="269"/>
    </location>
</feature>
<comment type="subcellular location">
    <subcellularLocation>
        <location evidence="1">Membrane</location>
        <topology evidence="1">Multi-pass membrane protein</topology>
    </subcellularLocation>
</comment>
<keyword evidence="7" id="KW-0436">Ligase</keyword>
<feature type="transmembrane region" description="Helical" evidence="5">
    <location>
        <begin position="312"/>
        <end position="333"/>
    </location>
</feature>
<evidence type="ECO:0000256" key="1">
    <source>
        <dbReference type="ARBA" id="ARBA00004141"/>
    </source>
</evidence>
<evidence type="ECO:0000256" key="2">
    <source>
        <dbReference type="ARBA" id="ARBA00022692"/>
    </source>
</evidence>
<accession>A0ABZ3CAE3</accession>
<protein>
    <submittedName>
        <fullName evidence="7">O-antigen ligase family protein</fullName>
    </submittedName>
</protein>
<feature type="transmembrane region" description="Helical" evidence="5">
    <location>
        <begin position="209"/>
        <end position="228"/>
    </location>
</feature>
<feature type="transmembrane region" description="Helical" evidence="5">
    <location>
        <begin position="339"/>
        <end position="356"/>
    </location>
</feature>
<feature type="transmembrane region" description="Helical" evidence="5">
    <location>
        <begin position="31"/>
        <end position="51"/>
    </location>
</feature>
<evidence type="ECO:0000256" key="3">
    <source>
        <dbReference type="ARBA" id="ARBA00022989"/>
    </source>
</evidence>
<feature type="domain" description="O-antigen ligase-related" evidence="6">
    <location>
        <begin position="170"/>
        <end position="292"/>
    </location>
</feature>
<evidence type="ECO:0000256" key="4">
    <source>
        <dbReference type="ARBA" id="ARBA00023136"/>
    </source>
</evidence>
<organism evidence="7 8">
    <name type="scientific">Propioniciclava soli</name>
    <dbReference type="NCBI Taxonomy" id="2775081"/>
    <lineage>
        <taxon>Bacteria</taxon>
        <taxon>Bacillati</taxon>
        <taxon>Actinomycetota</taxon>
        <taxon>Actinomycetes</taxon>
        <taxon>Propionibacteriales</taxon>
        <taxon>Propionibacteriaceae</taxon>
        <taxon>Propioniciclava</taxon>
    </lineage>
</organism>
<keyword evidence="3 5" id="KW-1133">Transmembrane helix</keyword>
<name>A0ABZ3CAE3_9ACTN</name>